<sequence>MEKIAIISDIHGNLPALSAVLEDIKNRGIERIFCLGDLIGKGPSSASVVDTVRENCEWVVKGNWDYYVTKEHISKELKWHQNKLGKERLEYMKNLPLYLEFYISGKLVRLFHASPKDLFHRTYITNTLDEKMKLFESPSDLKKPSDIVGYGDIHGAFIDNFKGKSLFNVGSVGNPLEIPQASYAIIEGHYQSEISSPILTSLVRVPYDVEKSIADASATDMPKKTEYIKELKTARYQRHKEEGQWTEID</sequence>
<dbReference type="SUPFAM" id="SSF56300">
    <property type="entry name" value="Metallo-dependent phosphatases"/>
    <property type="match status" value="1"/>
</dbReference>
<proteinExistence type="inferred from homology"/>
<gene>
    <name evidence="3" type="ORF">DYH56_05355</name>
</gene>
<dbReference type="PANTHER" id="PTHR42850">
    <property type="entry name" value="METALLOPHOSPHOESTERASE"/>
    <property type="match status" value="1"/>
</dbReference>
<accession>A0ABX9KIP8</accession>
<evidence type="ECO:0000313" key="3">
    <source>
        <dbReference type="EMBL" id="REI41841.1"/>
    </source>
</evidence>
<dbReference type="InterPro" id="IPR050126">
    <property type="entry name" value="Ap4A_hydrolase"/>
</dbReference>
<dbReference type="InterPro" id="IPR029052">
    <property type="entry name" value="Metallo-depent_PP-like"/>
</dbReference>
<dbReference type="PIRSF" id="PIRSF000883">
    <property type="entry name" value="Pesterase_MJ0912"/>
    <property type="match status" value="1"/>
</dbReference>
<evidence type="ECO:0000313" key="4">
    <source>
        <dbReference type="Proteomes" id="UP000263486"/>
    </source>
</evidence>
<protein>
    <submittedName>
        <fullName evidence="3">Metallophosphoesterase</fullName>
    </submittedName>
</protein>
<feature type="domain" description="Calcineurin-like phosphoesterase" evidence="2">
    <location>
        <begin position="3"/>
        <end position="187"/>
    </location>
</feature>
<comment type="caution">
    <text evidence="3">The sequence shown here is derived from an EMBL/GenBank/DDBJ whole genome shotgun (WGS) entry which is preliminary data.</text>
</comment>
<dbReference type="RefSeq" id="WP_114641838.1">
    <property type="nucleotide sequence ID" value="NZ_JAACIO010000006.1"/>
</dbReference>
<reference evidence="3 4" key="1">
    <citation type="submission" date="2018-08" db="EMBL/GenBank/DDBJ databases">
        <title>Draft genome sequence of Psychrilyobacter sp. strain SD5 isolated from Black Sea water.</title>
        <authorList>
            <person name="Yadav S."/>
            <person name="Villanueva L."/>
            <person name="Damste J.S.S."/>
        </authorList>
    </citation>
    <scope>NUCLEOTIDE SEQUENCE [LARGE SCALE GENOMIC DNA]</scope>
    <source>
        <strain evidence="3 4">SD5</strain>
    </source>
</reference>
<dbReference type="PANTHER" id="PTHR42850:SF2">
    <property type="entry name" value="BLL5683 PROTEIN"/>
    <property type="match status" value="1"/>
</dbReference>
<evidence type="ECO:0000259" key="2">
    <source>
        <dbReference type="Pfam" id="PF12850"/>
    </source>
</evidence>
<organism evidence="3 4">
    <name type="scientific">Psychrilyobacter piezotolerans</name>
    <dbReference type="NCBI Taxonomy" id="2293438"/>
    <lineage>
        <taxon>Bacteria</taxon>
        <taxon>Fusobacteriati</taxon>
        <taxon>Fusobacteriota</taxon>
        <taxon>Fusobacteriia</taxon>
        <taxon>Fusobacteriales</taxon>
        <taxon>Fusobacteriaceae</taxon>
        <taxon>Psychrilyobacter</taxon>
    </lineage>
</organism>
<dbReference type="Pfam" id="PF12850">
    <property type="entry name" value="Metallophos_2"/>
    <property type="match status" value="1"/>
</dbReference>
<dbReference type="Gene3D" id="3.60.21.10">
    <property type="match status" value="1"/>
</dbReference>
<keyword evidence="4" id="KW-1185">Reference proteome</keyword>
<evidence type="ECO:0000256" key="1">
    <source>
        <dbReference type="ARBA" id="ARBA00008950"/>
    </source>
</evidence>
<dbReference type="Proteomes" id="UP000263486">
    <property type="component" value="Unassembled WGS sequence"/>
</dbReference>
<dbReference type="InterPro" id="IPR011152">
    <property type="entry name" value="Pesterase_MJ0912"/>
</dbReference>
<comment type="similarity">
    <text evidence="1">Belongs to the metallophosphoesterase superfamily. YfcE family.</text>
</comment>
<dbReference type="EMBL" id="QUAJ01000007">
    <property type="protein sequence ID" value="REI41841.1"/>
    <property type="molecule type" value="Genomic_DNA"/>
</dbReference>
<dbReference type="InterPro" id="IPR024654">
    <property type="entry name" value="Calcineurin-like_PHP_lpxH"/>
</dbReference>
<name>A0ABX9KIP8_9FUSO</name>
<dbReference type="CDD" id="cd00838">
    <property type="entry name" value="MPP_superfamily"/>
    <property type="match status" value="1"/>
</dbReference>